<gene>
    <name evidence="2" type="ORF">ABL_04228</name>
</gene>
<feature type="compositionally biased region" description="Polar residues" evidence="1">
    <location>
        <begin position="24"/>
        <end position="42"/>
    </location>
</feature>
<dbReference type="VEuPathDB" id="FungiDB:An08g02380"/>
<dbReference type="OrthoDB" id="5397330at2759"/>
<dbReference type="OMA" id="FWHSKSN"/>
<evidence type="ECO:0000256" key="1">
    <source>
        <dbReference type="SAM" id="MobiDB-lite"/>
    </source>
</evidence>
<dbReference type="VEuPathDB" id="FungiDB:M747DRAFT_297269"/>
<dbReference type="VEuPathDB" id="FungiDB:ASPNIDRAFT2_1188625"/>
<proteinExistence type="predicted"/>
<dbReference type="VEuPathDB" id="FungiDB:ATCC64974_104460"/>
<protein>
    <submittedName>
        <fullName evidence="2">Similar to An08g02380</fullName>
    </submittedName>
</protein>
<dbReference type="AlphaFoldDB" id="A0A100IHW1"/>
<dbReference type="Proteomes" id="UP000068243">
    <property type="component" value="Unassembled WGS sequence"/>
</dbReference>
<comment type="caution">
    <text evidence="2">The sequence shown here is derived from an EMBL/GenBank/DDBJ whole genome shotgun (WGS) entry which is preliminary data.</text>
</comment>
<feature type="region of interest" description="Disordered" evidence="1">
    <location>
        <begin position="1"/>
        <end position="70"/>
    </location>
</feature>
<accession>A0A100IHW1</accession>
<evidence type="ECO:0000313" key="2">
    <source>
        <dbReference type="EMBL" id="GAQ41549.1"/>
    </source>
</evidence>
<organism evidence="2 3">
    <name type="scientific">Aspergillus niger</name>
    <dbReference type="NCBI Taxonomy" id="5061"/>
    <lineage>
        <taxon>Eukaryota</taxon>
        <taxon>Fungi</taxon>
        <taxon>Dikarya</taxon>
        <taxon>Ascomycota</taxon>
        <taxon>Pezizomycotina</taxon>
        <taxon>Eurotiomycetes</taxon>
        <taxon>Eurotiomycetidae</taxon>
        <taxon>Eurotiales</taxon>
        <taxon>Aspergillaceae</taxon>
        <taxon>Aspergillus</taxon>
        <taxon>Aspergillus subgen. Circumdati</taxon>
    </lineage>
</organism>
<feature type="region of interest" description="Disordered" evidence="1">
    <location>
        <begin position="207"/>
        <end position="262"/>
    </location>
</feature>
<feature type="region of interest" description="Disordered" evidence="1">
    <location>
        <begin position="89"/>
        <end position="120"/>
    </location>
</feature>
<evidence type="ECO:0000313" key="3">
    <source>
        <dbReference type="Proteomes" id="UP000068243"/>
    </source>
</evidence>
<sequence>MAPFRNFLSRKSTAPNGGEVSAAPTDNSASHASLDTQGSSPLNFRKSSENEPPEYKLSGMPPRDPFNGSLTYPANSILFPPVVDANGIYHPPSPPEKQGFWRKYPGSPRSSHHRDLVNENEPFSISRESFDSYRRSFDISARSPVCYTDAMPSRTSLDSRVSHITSTPSTLYSNLSKQPEAMEEEQYEEVALDDEEVKPKRKSIFSRFGDFTNDSAQNSSTSKSSTLGFHIPGRKRGPSNPGSELGTFKAPPVNAESEVHDA</sequence>
<reference evidence="3" key="1">
    <citation type="journal article" date="2016" name="Genome Announc.">
        <title>Draft genome sequence of Aspergillus niger strain An76.</title>
        <authorList>
            <person name="Gong W."/>
            <person name="Cheng Z."/>
            <person name="Zhang H."/>
            <person name="Liu L."/>
            <person name="Gao P."/>
            <person name="Wang L."/>
        </authorList>
    </citation>
    <scope>NUCLEOTIDE SEQUENCE [LARGE SCALE GENOMIC DNA]</scope>
    <source>
        <strain evidence="3">An76</strain>
    </source>
</reference>
<name>A0A100IHW1_ASPNG</name>
<dbReference type="EMBL" id="BCMY01000006">
    <property type="protein sequence ID" value="GAQ41549.1"/>
    <property type="molecule type" value="Genomic_DNA"/>
</dbReference>